<feature type="signal peptide" evidence="3">
    <location>
        <begin position="1"/>
        <end position="21"/>
    </location>
</feature>
<dbReference type="KEGG" id="thao:NI17_010840"/>
<evidence type="ECO:0000256" key="2">
    <source>
        <dbReference type="ARBA" id="ARBA00023163"/>
    </source>
</evidence>
<dbReference type="InterPro" id="IPR051534">
    <property type="entry name" value="CBASS_pafABC_assoc_protein"/>
</dbReference>
<dbReference type="Pfam" id="PF08279">
    <property type="entry name" value="HTH_11"/>
    <property type="match status" value="1"/>
</dbReference>
<dbReference type="AlphaFoldDB" id="A0AA97M0V5"/>
<dbReference type="PROSITE" id="PS52050">
    <property type="entry name" value="WYL"/>
    <property type="match status" value="1"/>
</dbReference>
<dbReference type="InterPro" id="IPR036390">
    <property type="entry name" value="WH_DNA-bd_sf"/>
</dbReference>
<dbReference type="Pfam" id="PF13280">
    <property type="entry name" value="WYL"/>
    <property type="match status" value="1"/>
</dbReference>
<dbReference type="InterPro" id="IPR013196">
    <property type="entry name" value="HTH_11"/>
</dbReference>
<reference evidence="5" key="1">
    <citation type="submission" date="2020-10" db="EMBL/GenBank/DDBJ databases">
        <title>De novo genome project of the cellulose decomposer Thermobifida halotolerans type strain.</title>
        <authorList>
            <person name="Nagy I."/>
            <person name="Horvath B."/>
            <person name="Kukolya J."/>
            <person name="Nagy I."/>
            <person name="Orsini M."/>
        </authorList>
    </citation>
    <scope>NUCLEOTIDE SEQUENCE</scope>
    <source>
        <strain evidence="5">DSM 44931</strain>
    </source>
</reference>
<organism evidence="5 6">
    <name type="scientific">Thermobifida halotolerans</name>
    <dbReference type="NCBI Taxonomy" id="483545"/>
    <lineage>
        <taxon>Bacteria</taxon>
        <taxon>Bacillati</taxon>
        <taxon>Actinomycetota</taxon>
        <taxon>Actinomycetes</taxon>
        <taxon>Streptosporangiales</taxon>
        <taxon>Nocardiopsidaceae</taxon>
        <taxon>Thermobifida</taxon>
    </lineage>
</organism>
<dbReference type="Pfam" id="PF25583">
    <property type="entry name" value="WCX"/>
    <property type="match status" value="1"/>
</dbReference>
<keyword evidence="1" id="KW-0805">Transcription regulation</keyword>
<keyword evidence="6" id="KW-1185">Reference proteome</keyword>
<sequence>MRASRLLSLLLLLQNRGRLTAAQLAAELEVSERTIYRDVESLSAAGIPVYAERGVGGGYRLVDGYRTRLTGLNDGEADSVFLTAVPQAAAELGLGAEMAAANRKLLAALPDSMRERAERVRDRFHLDAPAWFREPDQAPHLAAIASAVWEQRVIAVRYRRWNSDPVERVLAPLGLVLKSGLWYFVALPHPDTSGRGPRTFRAARVDEATGTGERFSRPDDFDLAAYWEEWSREFEAGLYTGTARVLLTPAGRDLLRATCPPALHGALDAAEPRPDGRLHAEVPFESLEQATAQFTQCGPDAEVLEPAELRQRVVERARATVRRYAE</sequence>
<feature type="domain" description="HTH deoR-type" evidence="4">
    <location>
        <begin position="2"/>
        <end position="60"/>
    </location>
</feature>
<dbReference type="InterPro" id="IPR057727">
    <property type="entry name" value="WCX_dom"/>
</dbReference>
<evidence type="ECO:0000259" key="4">
    <source>
        <dbReference type="PROSITE" id="PS51000"/>
    </source>
</evidence>
<protein>
    <submittedName>
        <fullName evidence="5">YafY family transcriptional regulator</fullName>
    </submittedName>
</protein>
<dbReference type="InterPro" id="IPR036388">
    <property type="entry name" value="WH-like_DNA-bd_sf"/>
</dbReference>
<evidence type="ECO:0000256" key="1">
    <source>
        <dbReference type="ARBA" id="ARBA00023015"/>
    </source>
</evidence>
<feature type="chain" id="PRO_5041649372" evidence="3">
    <location>
        <begin position="22"/>
        <end position="326"/>
    </location>
</feature>
<accession>A0AA97M0V5</accession>
<dbReference type="Proteomes" id="UP000265719">
    <property type="component" value="Chromosome"/>
</dbReference>
<dbReference type="PIRSF" id="PIRSF016838">
    <property type="entry name" value="PafC"/>
    <property type="match status" value="1"/>
</dbReference>
<dbReference type="InterPro" id="IPR028349">
    <property type="entry name" value="PafC-like"/>
</dbReference>
<dbReference type="PROSITE" id="PS51000">
    <property type="entry name" value="HTH_DEOR_2"/>
    <property type="match status" value="1"/>
</dbReference>
<dbReference type="GO" id="GO:0003700">
    <property type="term" value="F:DNA-binding transcription factor activity"/>
    <property type="evidence" value="ECO:0007669"/>
    <property type="project" value="InterPro"/>
</dbReference>
<dbReference type="RefSeq" id="WP_068690911.1">
    <property type="nucleotide sequence ID" value="NZ_CP063196.1"/>
</dbReference>
<dbReference type="PANTHER" id="PTHR34580:SF1">
    <property type="entry name" value="PROTEIN PAFC"/>
    <property type="match status" value="1"/>
</dbReference>
<dbReference type="SUPFAM" id="SSF46785">
    <property type="entry name" value="Winged helix' DNA-binding domain"/>
    <property type="match status" value="1"/>
</dbReference>
<keyword evidence="3" id="KW-0732">Signal</keyword>
<dbReference type="PANTHER" id="PTHR34580">
    <property type="match status" value="1"/>
</dbReference>
<dbReference type="Gene3D" id="1.10.10.10">
    <property type="entry name" value="Winged helix-like DNA-binding domain superfamily/Winged helix DNA-binding domain"/>
    <property type="match status" value="1"/>
</dbReference>
<gene>
    <name evidence="5" type="ORF">NI17_010840</name>
</gene>
<name>A0AA97M0V5_9ACTN</name>
<dbReference type="EMBL" id="CP063196">
    <property type="protein sequence ID" value="UOE21546.1"/>
    <property type="molecule type" value="Genomic_DNA"/>
</dbReference>
<proteinExistence type="predicted"/>
<keyword evidence="2" id="KW-0804">Transcription</keyword>
<evidence type="ECO:0000313" key="6">
    <source>
        <dbReference type="Proteomes" id="UP000265719"/>
    </source>
</evidence>
<dbReference type="InterPro" id="IPR001034">
    <property type="entry name" value="DeoR_HTH"/>
</dbReference>
<evidence type="ECO:0000256" key="3">
    <source>
        <dbReference type="SAM" id="SignalP"/>
    </source>
</evidence>
<evidence type="ECO:0000313" key="5">
    <source>
        <dbReference type="EMBL" id="UOE21546.1"/>
    </source>
</evidence>
<dbReference type="InterPro" id="IPR026881">
    <property type="entry name" value="WYL_dom"/>
</dbReference>